<protein>
    <recommendedName>
        <fullName evidence="3">DNA mismatch repair protein HSM3</fullName>
    </recommendedName>
</protein>
<comment type="subcellular location">
    <subcellularLocation>
        <location evidence="1">Cytoplasm</location>
    </subcellularLocation>
</comment>
<dbReference type="Pfam" id="PF18795">
    <property type="entry name" value="HSM3_N"/>
    <property type="match status" value="1"/>
</dbReference>
<dbReference type="Pfam" id="PF18794">
    <property type="entry name" value="HSM3_C"/>
    <property type="match status" value="1"/>
</dbReference>
<feature type="domain" description="DNA mismatch repair protein HSM3 N-terminal" evidence="10">
    <location>
        <begin position="11"/>
        <end position="244"/>
    </location>
</feature>
<dbReference type="Proteomes" id="UP000510647">
    <property type="component" value="Chromosome 1"/>
</dbReference>
<proteinExistence type="inferred from homology"/>
<evidence type="ECO:0000256" key="3">
    <source>
        <dbReference type="ARBA" id="ARBA00019167"/>
    </source>
</evidence>
<dbReference type="Gene3D" id="1.25.10.50">
    <property type="match status" value="1"/>
</dbReference>
<organism evidence="11 12">
    <name type="scientific">Torulaspora globosa</name>
    <dbReference type="NCBI Taxonomy" id="48254"/>
    <lineage>
        <taxon>Eukaryota</taxon>
        <taxon>Fungi</taxon>
        <taxon>Dikarya</taxon>
        <taxon>Ascomycota</taxon>
        <taxon>Saccharomycotina</taxon>
        <taxon>Saccharomycetes</taxon>
        <taxon>Saccharomycetales</taxon>
        <taxon>Saccharomycetaceae</taxon>
        <taxon>Torulaspora</taxon>
    </lineage>
</organism>
<sequence length="478" mass="54949">MSDSEPSAIKQIIDELNGTLEAEVLNPVVNEQLERCILNLSSINVLKVDPKRLLANIKRLLSESSGESKLDFDLLLELLSKLIAISSFEDILTVFSIEDLATSLNSGIPSLVKAANQVISRSYPKGLFANSKIIDILLELYFDESQEISVVNSIERSISNLCSDDLIRRRLMTNNFPRLMAVRKKFKPTSMARLLEILSSLCSYIDHTEFSEKLFVIRSEEILQSLEVDIVMFIHILVYYTKILGEVDVIEVGRPSHNWLLRYVRSIVPTYGQIYAQLEEYSDVKYFARSYLFNFFRKLSYLEDRSIFKELDDTYIHLSPTSTYLTDFLSFVNPEYLFEYHSTLITRFSELTPSRLGVIRNLVADPACFAMLKDHITAESILAMPYMEQMVLIQRFSQFHHCSEYLLHELPKVMSNLISAGDRNITESETVALRREAIENLLKYEDSVWHISLRNELIKIQGGRPRSELQADIASSYI</sequence>
<comment type="function">
    <text evidence="8">Involved in DNA mismatch repair in slow-growing cells. Acts as a chaperone during the assembly of the 26S proteasome, specifically of the base subcomplex of the 19S regulatory complex (RC).</text>
</comment>
<reference evidence="11 12" key="1">
    <citation type="submission" date="2020-06" db="EMBL/GenBank/DDBJ databases">
        <title>The yeast mating-type switching endonuclease HO is a domesticated member of an unorthodox homing genetic element family.</title>
        <authorList>
            <person name="Coughlan A.Y."/>
            <person name="Lombardi L."/>
            <person name="Braun-Galleani S."/>
            <person name="Martos A.R."/>
            <person name="Galeote V."/>
            <person name="Bigey F."/>
            <person name="Dequin S."/>
            <person name="Byrne K.P."/>
            <person name="Wolfe K.H."/>
        </authorList>
    </citation>
    <scope>NUCLEOTIDE SEQUENCE [LARGE SCALE GENOMIC DNA]</scope>
    <source>
        <strain evidence="11 12">CBS2947</strain>
    </source>
</reference>
<evidence type="ECO:0000313" key="12">
    <source>
        <dbReference type="Proteomes" id="UP000510647"/>
    </source>
</evidence>
<accession>A0A7H9HMA3</accession>
<evidence type="ECO:0000256" key="5">
    <source>
        <dbReference type="ARBA" id="ARBA00022763"/>
    </source>
</evidence>
<dbReference type="OrthoDB" id="4074002at2759"/>
<evidence type="ECO:0000256" key="7">
    <source>
        <dbReference type="ARBA" id="ARBA00023204"/>
    </source>
</evidence>
<dbReference type="InterPro" id="IPR041335">
    <property type="entry name" value="HSM3_N"/>
</dbReference>
<evidence type="ECO:0000256" key="8">
    <source>
        <dbReference type="ARBA" id="ARBA00024671"/>
    </source>
</evidence>
<name>A0A7H9HMA3_9SACH</name>
<evidence type="ECO:0000256" key="1">
    <source>
        <dbReference type="ARBA" id="ARBA00004496"/>
    </source>
</evidence>
<dbReference type="AlphaFoldDB" id="A0A7H9HMA3"/>
<keyword evidence="4" id="KW-0963">Cytoplasm</keyword>
<keyword evidence="5" id="KW-0227">DNA damage</keyword>
<evidence type="ECO:0000259" key="9">
    <source>
        <dbReference type="Pfam" id="PF18794"/>
    </source>
</evidence>
<dbReference type="Gene3D" id="1.25.40.580">
    <property type="match status" value="1"/>
</dbReference>
<keyword evidence="6" id="KW-0143">Chaperone</keyword>
<dbReference type="EMBL" id="CP059267">
    <property type="protein sequence ID" value="QLQ78460.1"/>
    <property type="molecule type" value="Genomic_DNA"/>
</dbReference>
<dbReference type="GO" id="GO:0006281">
    <property type="term" value="P:DNA repair"/>
    <property type="evidence" value="ECO:0007669"/>
    <property type="project" value="UniProtKB-KW"/>
</dbReference>
<evidence type="ECO:0000259" key="10">
    <source>
        <dbReference type="Pfam" id="PF18795"/>
    </source>
</evidence>
<keyword evidence="12" id="KW-1185">Reference proteome</keyword>
<keyword evidence="7" id="KW-0234">DNA repair</keyword>
<dbReference type="InterPro" id="IPR040752">
    <property type="entry name" value="HSM3_C"/>
</dbReference>
<feature type="domain" description="DNA mismatch repair protein HSM3 C-terminal" evidence="9">
    <location>
        <begin position="306"/>
        <end position="478"/>
    </location>
</feature>
<gene>
    <name evidence="11" type="ORF">HG537_0A07070</name>
</gene>
<dbReference type="GO" id="GO:0005737">
    <property type="term" value="C:cytoplasm"/>
    <property type="evidence" value="ECO:0007669"/>
    <property type="project" value="UniProtKB-SubCell"/>
</dbReference>
<evidence type="ECO:0000313" key="11">
    <source>
        <dbReference type="EMBL" id="QLQ78460.1"/>
    </source>
</evidence>
<evidence type="ECO:0000256" key="4">
    <source>
        <dbReference type="ARBA" id="ARBA00022490"/>
    </source>
</evidence>
<comment type="similarity">
    <text evidence="2">Belongs to the proteasome subunit S5B/HSM3 family.</text>
</comment>
<evidence type="ECO:0000256" key="6">
    <source>
        <dbReference type="ARBA" id="ARBA00023186"/>
    </source>
</evidence>
<evidence type="ECO:0000256" key="2">
    <source>
        <dbReference type="ARBA" id="ARBA00006823"/>
    </source>
</evidence>
<dbReference type="CDD" id="cd12794">
    <property type="entry name" value="Hsm3_like"/>
    <property type="match status" value="1"/>
</dbReference>